<dbReference type="Proteomes" id="UP000787322">
    <property type="component" value="Unassembled WGS sequence"/>
</dbReference>
<reference evidence="2" key="1">
    <citation type="submission" date="2020-04" db="EMBL/GenBank/DDBJ databases">
        <title>Deep metagenomics examines the oral microbiome during advanced dental caries in children, revealing novel taxa and co-occurrences with host molecules.</title>
        <authorList>
            <person name="Baker J.L."/>
            <person name="Morton J.T."/>
            <person name="Dinis M."/>
            <person name="Alvarez R."/>
            <person name="Tran N.C."/>
            <person name="Knight R."/>
            <person name="Edlund A."/>
        </authorList>
    </citation>
    <scope>NUCLEOTIDE SEQUENCE</scope>
    <source>
        <strain evidence="2">JCVI_3_bin.11</strain>
    </source>
</reference>
<gene>
    <name evidence="2" type="ORF">HXK24_06415</name>
</gene>
<dbReference type="GO" id="GO:0008641">
    <property type="term" value="F:ubiquitin-like modifier activating enzyme activity"/>
    <property type="evidence" value="ECO:0007669"/>
    <property type="project" value="InterPro"/>
</dbReference>
<sequence length="244" mass="26160">MSATIPEATARLELVLGKDRLGKIQNSCVMVLGLGGVGSNCVQALARGGVRSFVLVDADAVEASNLNRQAIAYVSTIGKRKVDVTKEMILDINPDAHVVTLDAFLLKDNVDEQLSALPKPDVVVDAIDTISAKLAVVAWCQKNDIYLISSMGGGNKIHPELLEITTLSKTHTDALARVMRKESKKRGLADFRVLYSPEPARPVFAPEGATGKSAKLGTMSYYPPIMGQMIASDVILHLSGLAYE</sequence>
<dbReference type="EMBL" id="JABZGU010000209">
    <property type="protein sequence ID" value="MBF4803425.1"/>
    <property type="molecule type" value="Genomic_DNA"/>
</dbReference>
<dbReference type="InterPro" id="IPR035985">
    <property type="entry name" value="Ubiquitin-activating_enz"/>
</dbReference>
<dbReference type="Pfam" id="PF00899">
    <property type="entry name" value="ThiF"/>
    <property type="match status" value="1"/>
</dbReference>
<evidence type="ECO:0000259" key="1">
    <source>
        <dbReference type="Pfam" id="PF00899"/>
    </source>
</evidence>
<evidence type="ECO:0000313" key="2">
    <source>
        <dbReference type="EMBL" id="MBF4803425.1"/>
    </source>
</evidence>
<dbReference type="AlphaFoldDB" id="A0A9D5X6V5"/>
<dbReference type="Gene3D" id="3.40.50.720">
    <property type="entry name" value="NAD(P)-binding Rossmann-like Domain"/>
    <property type="match status" value="1"/>
</dbReference>
<accession>A0A9D5X6V5</accession>
<organism evidence="2 3">
    <name type="scientific">Lancefieldella parvula</name>
    <dbReference type="NCBI Taxonomy" id="1382"/>
    <lineage>
        <taxon>Bacteria</taxon>
        <taxon>Bacillati</taxon>
        <taxon>Actinomycetota</taxon>
        <taxon>Coriobacteriia</taxon>
        <taxon>Coriobacteriales</taxon>
        <taxon>Atopobiaceae</taxon>
        <taxon>Lancefieldella</taxon>
    </lineage>
</organism>
<dbReference type="SUPFAM" id="SSF69572">
    <property type="entry name" value="Activating enzymes of the ubiquitin-like proteins"/>
    <property type="match status" value="1"/>
</dbReference>
<comment type="caution">
    <text evidence="2">The sequence shown here is derived from an EMBL/GenBank/DDBJ whole genome shotgun (WGS) entry which is preliminary data.</text>
</comment>
<name>A0A9D5X6V5_9ACTN</name>
<proteinExistence type="predicted"/>
<dbReference type="InterPro" id="IPR000594">
    <property type="entry name" value="ThiF_NAD_FAD-bd"/>
</dbReference>
<dbReference type="GO" id="GO:0061504">
    <property type="term" value="P:cyclic threonylcarbamoyladenosine biosynthetic process"/>
    <property type="evidence" value="ECO:0007669"/>
    <property type="project" value="TreeGrafter"/>
</dbReference>
<feature type="domain" description="THIF-type NAD/FAD binding fold" evidence="1">
    <location>
        <begin position="14"/>
        <end position="240"/>
    </location>
</feature>
<dbReference type="InterPro" id="IPR045886">
    <property type="entry name" value="ThiF/MoeB/HesA"/>
</dbReference>
<dbReference type="PANTHER" id="PTHR43267:SF1">
    <property type="entry name" value="TRNA THREONYLCARBAMOYLADENOSINE DEHYDRATASE"/>
    <property type="match status" value="1"/>
</dbReference>
<dbReference type="PANTHER" id="PTHR43267">
    <property type="entry name" value="TRNA THREONYLCARBAMOYLADENOSINE DEHYDRATASE"/>
    <property type="match status" value="1"/>
</dbReference>
<dbReference type="GO" id="GO:0061503">
    <property type="term" value="F:tRNA threonylcarbamoyladenosine dehydratase"/>
    <property type="evidence" value="ECO:0007669"/>
    <property type="project" value="TreeGrafter"/>
</dbReference>
<protein>
    <submittedName>
        <fullName evidence="2">tRNA threonylcarbamoyladenosine dehydratase</fullName>
    </submittedName>
</protein>
<dbReference type="CDD" id="cd00755">
    <property type="entry name" value="YgdL_like"/>
    <property type="match status" value="1"/>
</dbReference>
<evidence type="ECO:0000313" key="3">
    <source>
        <dbReference type="Proteomes" id="UP000787322"/>
    </source>
</evidence>